<dbReference type="SUPFAM" id="SSF53756">
    <property type="entry name" value="UDP-Glycosyltransferase/glycogen phosphorylase"/>
    <property type="match status" value="1"/>
</dbReference>
<keyword evidence="7" id="KW-1133">Transmembrane helix</keyword>
<reference evidence="8 9" key="2">
    <citation type="submission" date="2018-11" db="EMBL/GenBank/DDBJ databases">
        <authorList>
            <consortium name="Pathogen Informatics"/>
        </authorList>
    </citation>
    <scope>NUCLEOTIDE SEQUENCE [LARGE SCALE GENOMIC DNA]</scope>
</reference>
<dbReference type="OMA" id="WIECVIR"/>
<comment type="similarity">
    <text evidence="1">Belongs to the UDP-glycosyltransferase family.</text>
</comment>
<organism evidence="10">
    <name type="scientific">Nippostrongylus brasiliensis</name>
    <name type="common">Rat hookworm</name>
    <dbReference type="NCBI Taxonomy" id="27835"/>
    <lineage>
        <taxon>Eukaryota</taxon>
        <taxon>Metazoa</taxon>
        <taxon>Ecdysozoa</taxon>
        <taxon>Nematoda</taxon>
        <taxon>Chromadorea</taxon>
        <taxon>Rhabditida</taxon>
        <taxon>Rhabditina</taxon>
        <taxon>Rhabditomorpha</taxon>
        <taxon>Strongyloidea</taxon>
        <taxon>Heligmosomidae</taxon>
        <taxon>Nippostrongylus</taxon>
    </lineage>
</organism>
<dbReference type="EMBL" id="UYSL01020407">
    <property type="protein sequence ID" value="VDL74472.1"/>
    <property type="molecule type" value="Genomic_DNA"/>
</dbReference>
<dbReference type="AlphaFoldDB" id="A0A0N4Y4P1"/>
<evidence type="ECO:0000256" key="2">
    <source>
        <dbReference type="ARBA" id="ARBA00012544"/>
    </source>
</evidence>
<dbReference type="STRING" id="27835.A0A0N4Y4P1"/>
<dbReference type="Pfam" id="PF00201">
    <property type="entry name" value="UDPGT"/>
    <property type="match status" value="1"/>
</dbReference>
<evidence type="ECO:0000313" key="9">
    <source>
        <dbReference type="Proteomes" id="UP000271162"/>
    </source>
</evidence>
<sequence length="233" mass="26597">MDKSKGVVYMSFGSITPTKRMPHRVRHAILEVVKKFNTLDFIWKVDPDDNIEGIPNMHTSTWLPQQAILAHPKLLCFVSHAGLNSVLELTRSGVPSILVPIFADQFRNARLVESKNTTIVIAKEDFNYEGFEAALRRIANDKSYSLRAQQLASLMMNKPFPLKDRLLSTVDFSIRHGKIPSMDIHSRQLNTLQFHSVDVVAFLSILSISVLYVSFHSCKYFFKNFILVKEKSE</sequence>
<protein>
    <recommendedName>
        <fullName evidence="2">glucuronosyltransferase</fullName>
        <ecNumber evidence="2">2.4.1.17</ecNumber>
    </recommendedName>
</protein>
<evidence type="ECO:0000256" key="1">
    <source>
        <dbReference type="ARBA" id="ARBA00009995"/>
    </source>
</evidence>
<dbReference type="CDD" id="cd03784">
    <property type="entry name" value="GT1_Gtf-like"/>
    <property type="match status" value="1"/>
</dbReference>
<feature type="transmembrane region" description="Helical" evidence="7">
    <location>
        <begin position="199"/>
        <end position="222"/>
    </location>
</feature>
<evidence type="ECO:0000256" key="6">
    <source>
        <dbReference type="ARBA" id="ARBA00047475"/>
    </source>
</evidence>
<dbReference type="InterPro" id="IPR002213">
    <property type="entry name" value="UDP_glucos_trans"/>
</dbReference>
<keyword evidence="4" id="KW-0808">Transferase</keyword>
<keyword evidence="5" id="KW-0732">Signal</keyword>
<dbReference type="Proteomes" id="UP000271162">
    <property type="component" value="Unassembled WGS sequence"/>
</dbReference>
<keyword evidence="3" id="KW-0328">Glycosyltransferase</keyword>
<evidence type="ECO:0000256" key="5">
    <source>
        <dbReference type="ARBA" id="ARBA00022729"/>
    </source>
</evidence>
<evidence type="ECO:0000256" key="7">
    <source>
        <dbReference type="SAM" id="Phobius"/>
    </source>
</evidence>
<reference evidence="10" key="1">
    <citation type="submission" date="2017-02" db="UniProtKB">
        <authorList>
            <consortium name="WormBaseParasite"/>
        </authorList>
    </citation>
    <scope>IDENTIFICATION</scope>
</reference>
<keyword evidence="7" id="KW-0472">Membrane</keyword>
<dbReference type="Gene3D" id="3.40.50.2000">
    <property type="entry name" value="Glycogen Phosphorylase B"/>
    <property type="match status" value="1"/>
</dbReference>
<proteinExistence type="inferred from homology"/>
<dbReference type="EC" id="2.4.1.17" evidence="2"/>
<dbReference type="WBParaSite" id="NBR_0001088201-mRNA-1">
    <property type="protein sequence ID" value="NBR_0001088201-mRNA-1"/>
    <property type="gene ID" value="NBR_0001088201"/>
</dbReference>
<keyword evidence="7" id="KW-0812">Transmembrane</keyword>
<gene>
    <name evidence="8" type="ORF">NBR_LOCUS10883</name>
</gene>
<dbReference type="InterPro" id="IPR050271">
    <property type="entry name" value="UDP-glycosyltransferase"/>
</dbReference>
<keyword evidence="9" id="KW-1185">Reference proteome</keyword>
<dbReference type="FunFam" id="3.40.50.2000:FF:000021">
    <property type="entry name" value="UDP-glucuronosyltransferase"/>
    <property type="match status" value="1"/>
</dbReference>
<name>A0A0N4Y4P1_NIPBR</name>
<dbReference type="PANTHER" id="PTHR48043">
    <property type="entry name" value="EG:EG0003.4 PROTEIN-RELATED"/>
    <property type="match status" value="1"/>
</dbReference>
<accession>A0A0N4Y4P1</accession>
<dbReference type="GO" id="GO:0015020">
    <property type="term" value="F:glucuronosyltransferase activity"/>
    <property type="evidence" value="ECO:0007669"/>
    <property type="project" value="UniProtKB-EC"/>
</dbReference>
<comment type="catalytic activity">
    <reaction evidence="6">
        <text>glucuronate acceptor + UDP-alpha-D-glucuronate = acceptor beta-D-glucuronoside + UDP + H(+)</text>
        <dbReference type="Rhea" id="RHEA:21032"/>
        <dbReference type="ChEBI" id="CHEBI:15378"/>
        <dbReference type="ChEBI" id="CHEBI:58052"/>
        <dbReference type="ChEBI" id="CHEBI:58223"/>
        <dbReference type="ChEBI" id="CHEBI:132367"/>
        <dbReference type="ChEBI" id="CHEBI:132368"/>
        <dbReference type="EC" id="2.4.1.17"/>
    </reaction>
</comment>
<evidence type="ECO:0000256" key="3">
    <source>
        <dbReference type="ARBA" id="ARBA00022676"/>
    </source>
</evidence>
<dbReference type="PANTHER" id="PTHR48043:SF143">
    <property type="entry name" value="UDP-GLUCURONOSYLTRANSFERASE"/>
    <property type="match status" value="1"/>
</dbReference>
<evidence type="ECO:0000313" key="8">
    <source>
        <dbReference type="EMBL" id="VDL74472.1"/>
    </source>
</evidence>
<evidence type="ECO:0000256" key="4">
    <source>
        <dbReference type="ARBA" id="ARBA00022679"/>
    </source>
</evidence>
<evidence type="ECO:0000313" key="10">
    <source>
        <dbReference type="WBParaSite" id="NBR_0001088201-mRNA-1"/>
    </source>
</evidence>